<comment type="caution">
    <text evidence="1">The sequence shown here is derived from an EMBL/GenBank/DDBJ whole genome shotgun (WGS) entry which is preliminary data.</text>
</comment>
<keyword evidence="2" id="KW-1185">Reference proteome</keyword>
<name>A0AAE1IR73_9FABA</name>
<dbReference type="EMBL" id="JAWXYG010000013">
    <property type="protein sequence ID" value="KAK4255121.1"/>
    <property type="molecule type" value="Genomic_DNA"/>
</dbReference>
<reference evidence="1" key="1">
    <citation type="submission" date="2023-10" db="EMBL/GenBank/DDBJ databases">
        <title>Chromosome-level genome of the transformable northern wattle, Acacia crassicarpa.</title>
        <authorList>
            <person name="Massaro I."/>
            <person name="Sinha N.R."/>
            <person name="Poethig S."/>
            <person name="Leichty A.R."/>
        </authorList>
    </citation>
    <scope>NUCLEOTIDE SEQUENCE</scope>
    <source>
        <strain evidence="1">Acra3RX</strain>
        <tissue evidence="1">Leaf</tissue>
    </source>
</reference>
<proteinExistence type="predicted"/>
<gene>
    <name evidence="1" type="ORF">QN277_008158</name>
</gene>
<accession>A0AAE1IR73</accession>
<sequence>MEPREAIEAWMSRYAQHGWHINGFCSLRAEVEVGGSGPVSLTLALKHGDVEALQQHHRQLSRHFGGHVINDFVGQ</sequence>
<protein>
    <submittedName>
        <fullName evidence="1">Uncharacterized protein</fullName>
    </submittedName>
</protein>
<organism evidence="1 2">
    <name type="scientific">Acacia crassicarpa</name>
    <name type="common">northern wattle</name>
    <dbReference type="NCBI Taxonomy" id="499986"/>
    <lineage>
        <taxon>Eukaryota</taxon>
        <taxon>Viridiplantae</taxon>
        <taxon>Streptophyta</taxon>
        <taxon>Embryophyta</taxon>
        <taxon>Tracheophyta</taxon>
        <taxon>Spermatophyta</taxon>
        <taxon>Magnoliopsida</taxon>
        <taxon>eudicotyledons</taxon>
        <taxon>Gunneridae</taxon>
        <taxon>Pentapetalae</taxon>
        <taxon>rosids</taxon>
        <taxon>fabids</taxon>
        <taxon>Fabales</taxon>
        <taxon>Fabaceae</taxon>
        <taxon>Caesalpinioideae</taxon>
        <taxon>mimosoid clade</taxon>
        <taxon>Acacieae</taxon>
        <taxon>Acacia</taxon>
    </lineage>
</organism>
<dbReference type="AlphaFoldDB" id="A0AAE1IR73"/>
<dbReference type="Proteomes" id="UP001293593">
    <property type="component" value="Unassembled WGS sequence"/>
</dbReference>
<evidence type="ECO:0000313" key="1">
    <source>
        <dbReference type="EMBL" id="KAK4255121.1"/>
    </source>
</evidence>
<evidence type="ECO:0000313" key="2">
    <source>
        <dbReference type="Proteomes" id="UP001293593"/>
    </source>
</evidence>